<protein>
    <submittedName>
        <fullName evidence="2">Uncharacterized protein</fullName>
    </submittedName>
</protein>
<reference evidence="2" key="1">
    <citation type="submission" date="2021-01" db="UniProtKB">
        <authorList>
            <consortium name="EnsemblMetazoa"/>
        </authorList>
    </citation>
    <scope>IDENTIFICATION</scope>
</reference>
<keyword evidence="3" id="KW-1185">Reference proteome</keyword>
<evidence type="ECO:0000313" key="2">
    <source>
        <dbReference type="EnsemblMetazoa" id="CLYHEMP019466.1"/>
    </source>
</evidence>
<dbReference type="EnsemblMetazoa" id="CLYHEMT019466.1">
    <property type="protein sequence ID" value="CLYHEMP019466.1"/>
    <property type="gene ID" value="CLYHEMG019466"/>
</dbReference>
<evidence type="ECO:0000256" key="1">
    <source>
        <dbReference type="SAM" id="Coils"/>
    </source>
</evidence>
<evidence type="ECO:0000313" key="3">
    <source>
        <dbReference type="Proteomes" id="UP000594262"/>
    </source>
</evidence>
<dbReference type="Proteomes" id="UP000594262">
    <property type="component" value="Unplaced"/>
</dbReference>
<dbReference type="AlphaFoldDB" id="A0A7M5X8J4"/>
<name>A0A7M5X8J4_9CNID</name>
<accession>A0A7M5X8J4</accession>
<sequence>MRNYLNNKGSYQDFVQFTHSKRQTLMKTLGENKKHADAVNNLVTKANARAKHLMSLIAGHETEIQKLQTSLQEENNSLKDLLLKRTNLMETCNENTRKIKQLELQAASFEAYKTLPANM</sequence>
<proteinExistence type="predicted"/>
<organism evidence="2 3">
    <name type="scientific">Clytia hemisphaerica</name>
    <dbReference type="NCBI Taxonomy" id="252671"/>
    <lineage>
        <taxon>Eukaryota</taxon>
        <taxon>Metazoa</taxon>
        <taxon>Cnidaria</taxon>
        <taxon>Hydrozoa</taxon>
        <taxon>Hydroidolina</taxon>
        <taxon>Leptothecata</taxon>
        <taxon>Obeliida</taxon>
        <taxon>Clytiidae</taxon>
        <taxon>Clytia</taxon>
    </lineage>
</organism>
<keyword evidence="1" id="KW-0175">Coiled coil</keyword>
<feature type="coiled-coil region" evidence="1">
    <location>
        <begin position="57"/>
        <end position="105"/>
    </location>
</feature>